<sequence length="497" mass="53563">MTTSLDGGPSPDTAPTTSSKLQPDVGAETNPGTPESRIFESLKSFTADIQAIWPVLEALKNSPATTSADPQNGTPPQNNGNGIPTLGLVDNFAQVDDNRQKQVHDALQALEQVMDSHKKTGEALRELYIHLSAEVLRSELNEDLRHALRPISPDTEAGMLEAAAEQYCGHQYLVFRAATRVWKTFMNQHSAVAGEIANEAPEFDEAQLRRVLIAFELEEDGIVSLIRSTLHDVRYAFAGHGYLEPVSFKRRLSIPTMSQDDDPASQQVGFSDDGEQDQHTGANEDDDAEALWTSAESSPTRGVTDPSATVEPKDSIPESSNAKRRTQLRIRAGVITSADLPPVFDDWLSDSSDEEESFRFHPEFVPDEVSYFQQLEDRQTPYVQQAPVQTPDGTRNALIQAPVGPSDASNQAPAGPPDCHAAHDNVPATTMPIVPDAAVPAEETIAKPAPGLPTLTPSQLSTPGLSNCPTSSSSCKSEKVGDSEDPATHDLAGQSTS</sequence>
<protein>
    <submittedName>
        <fullName evidence="2">Uncharacterized protein</fullName>
    </submittedName>
</protein>
<feature type="region of interest" description="Disordered" evidence="1">
    <location>
        <begin position="256"/>
        <end position="327"/>
    </location>
</feature>
<feature type="compositionally biased region" description="Polar residues" evidence="1">
    <location>
        <begin position="455"/>
        <end position="465"/>
    </location>
</feature>
<feature type="compositionally biased region" description="Basic and acidic residues" evidence="1">
    <location>
        <begin position="476"/>
        <end position="488"/>
    </location>
</feature>
<evidence type="ECO:0000313" key="3">
    <source>
        <dbReference type="Proteomes" id="UP000006757"/>
    </source>
</evidence>
<dbReference type="HOGENOM" id="CLU_548822_0_0_1"/>
<feature type="region of interest" description="Disordered" evidence="1">
    <location>
        <begin position="1"/>
        <end position="36"/>
    </location>
</feature>
<dbReference type="Proteomes" id="UP000006757">
    <property type="component" value="Unassembled WGS sequence"/>
</dbReference>
<dbReference type="InParanoid" id="K1W1I7"/>
<evidence type="ECO:0000313" key="2">
    <source>
        <dbReference type="EMBL" id="EKD02858.1"/>
    </source>
</evidence>
<comment type="caution">
    <text evidence="2">The sequence shown here is derived from an EMBL/GenBank/DDBJ whole genome shotgun (WGS) entry which is preliminary data.</text>
</comment>
<feature type="region of interest" description="Disordered" evidence="1">
    <location>
        <begin position="63"/>
        <end position="85"/>
    </location>
</feature>
<feature type="region of interest" description="Disordered" evidence="1">
    <location>
        <begin position="376"/>
        <end position="497"/>
    </location>
</feature>
<evidence type="ECO:0000256" key="1">
    <source>
        <dbReference type="SAM" id="MobiDB-lite"/>
    </source>
</evidence>
<keyword evidence="3" id="KW-1185">Reference proteome</keyword>
<reference evidence="2 3" key="1">
    <citation type="journal article" date="2012" name="Eukaryot. Cell">
        <title>Genome sequence of the Trichosporon asahii environmental strain CBS 8904.</title>
        <authorList>
            <person name="Yang R.Y."/>
            <person name="Li H.T."/>
            <person name="Zhu H."/>
            <person name="Zhou G.P."/>
            <person name="Wang M."/>
            <person name="Wang L."/>
        </authorList>
    </citation>
    <scope>NUCLEOTIDE SEQUENCE [LARGE SCALE GENOMIC DNA]</scope>
    <source>
        <strain evidence="2 3">CBS 8904</strain>
    </source>
</reference>
<feature type="compositionally biased region" description="Low complexity" evidence="1">
    <location>
        <begin position="70"/>
        <end position="85"/>
    </location>
</feature>
<dbReference type="AlphaFoldDB" id="K1W1I7"/>
<accession>K1W1I7</accession>
<feature type="compositionally biased region" description="Low complexity" evidence="1">
    <location>
        <begin position="466"/>
        <end position="475"/>
    </location>
</feature>
<feature type="compositionally biased region" description="Polar residues" evidence="1">
    <location>
        <begin position="381"/>
        <end position="393"/>
    </location>
</feature>
<gene>
    <name evidence="2" type="ORF">A1Q2_02802</name>
</gene>
<organism evidence="2 3">
    <name type="scientific">Trichosporon asahii var. asahii (strain CBS 8904)</name>
    <name type="common">Yeast</name>
    <dbReference type="NCBI Taxonomy" id="1220162"/>
    <lineage>
        <taxon>Eukaryota</taxon>
        <taxon>Fungi</taxon>
        <taxon>Dikarya</taxon>
        <taxon>Basidiomycota</taxon>
        <taxon>Agaricomycotina</taxon>
        <taxon>Tremellomycetes</taxon>
        <taxon>Trichosporonales</taxon>
        <taxon>Trichosporonaceae</taxon>
        <taxon>Trichosporon</taxon>
    </lineage>
</organism>
<proteinExistence type="predicted"/>
<dbReference type="EMBL" id="AMBO01000274">
    <property type="protein sequence ID" value="EKD02858.1"/>
    <property type="molecule type" value="Genomic_DNA"/>
</dbReference>
<name>K1W1I7_TRIAC</name>